<gene>
    <name evidence="1" type="ORF">ACD_49C00021G0005</name>
</gene>
<evidence type="ECO:0000313" key="1">
    <source>
        <dbReference type="EMBL" id="EKD66690.1"/>
    </source>
</evidence>
<evidence type="ECO:0008006" key="2">
    <source>
        <dbReference type="Google" id="ProtNLM"/>
    </source>
</evidence>
<proteinExistence type="predicted"/>
<organism evidence="1">
    <name type="scientific">uncultured bacterium</name>
    <name type="common">gcode 4</name>
    <dbReference type="NCBI Taxonomy" id="1234023"/>
    <lineage>
        <taxon>Bacteria</taxon>
        <taxon>environmental samples</taxon>
    </lineage>
</organism>
<sequence>MCSKTNVLEVKKLLIITLISSSLLLVGCFKEEAVAPTPMVQNQVTENVGTWSVEVSSGAVEEVRNGSTKDKKGYELIDNWKNKTLKIDKMSISLDFPSNLVIQNKSLSYLKENEIEISCSENEGNTKICHTSIEFKEYTWGTLWVDYGEYNFSPDWLWQEQAIEKSDVEKIIKNKSCWENCIYWTIDWIPTSTKIEWTWYEWLNSPVVKKIVYLDNYVLFLNLDINFLLENEYIELQKKFPNAEFPNAEFKKMSDYYENNVKQMKFDEKIINSIKNNSPEDINPKYQKQFDELVKIVNSVKILK</sequence>
<comment type="caution">
    <text evidence="1">The sequence shown here is derived from an EMBL/GenBank/DDBJ whole genome shotgun (WGS) entry which is preliminary data.</text>
</comment>
<name>K2AFE9_9BACT</name>
<protein>
    <recommendedName>
        <fullName evidence="2">Lipoprotein</fullName>
    </recommendedName>
</protein>
<dbReference type="EMBL" id="AMFJ01021607">
    <property type="protein sequence ID" value="EKD66690.1"/>
    <property type="molecule type" value="Genomic_DNA"/>
</dbReference>
<accession>K2AFE9</accession>
<dbReference type="PROSITE" id="PS51257">
    <property type="entry name" value="PROKAR_LIPOPROTEIN"/>
    <property type="match status" value="1"/>
</dbReference>
<dbReference type="AlphaFoldDB" id="K2AFE9"/>
<reference evidence="1" key="1">
    <citation type="journal article" date="2012" name="Science">
        <title>Fermentation, hydrogen, and sulfur metabolism in multiple uncultivated bacterial phyla.</title>
        <authorList>
            <person name="Wrighton K.C."/>
            <person name="Thomas B.C."/>
            <person name="Sharon I."/>
            <person name="Miller C.S."/>
            <person name="Castelle C.J."/>
            <person name="VerBerkmoes N.C."/>
            <person name="Wilkins M.J."/>
            <person name="Hettich R.L."/>
            <person name="Lipton M.S."/>
            <person name="Williams K.H."/>
            <person name="Long P.E."/>
            <person name="Banfield J.F."/>
        </authorList>
    </citation>
    <scope>NUCLEOTIDE SEQUENCE [LARGE SCALE GENOMIC DNA]</scope>
</reference>